<dbReference type="Pfam" id="PF07196">
    <property type="entry name" value="Flagellin_IN"/>
    <property type="match status" value="1"/>
</dbReference>
<comment type="similarity">
    <text evidence="1 5">Belongs to the FliD family.</text>
</comment>
<reference evidence="8 9" key="1">
    <citation type="submission" date="2020-06" db="EMBL/GenBank/DDBJ databases">
        <title>Schlegella sp. ID0723 isolated from air conditioner.</title>
        <authorList>
            <person name="Kim D.Y."/>
            <person name="Kim D.-U."/>
        </authorList>
    </citation>
    <scope>NUCLEOTIDE SEQUENCE [LARGE SCALE GENOMIC DNA]</scope>
    <source>
        <strain evidence="8 9">ID0723</strain>
    </source>
</reference>
<proteinExistence type="inferred from homology"/>
<dbReference type="RefSeq" id="WP_176068349.1">
    <property type="nucleotide sequence ID" value="NZ_JABWMJ010000003.1"/>
</dbReference>
<dbReference type="AlphaFoldDB" id="A0A7Y6TWB3"/>
<dbReference type="InterPro" id="IPR010809">
    <property type="entry name" value="FliD_C"/>
</dbReference>
<dbReference type="GO" id="GO:0007155">
    <property type="term" value="P:cell adhesion"/>
    <property type="evidence" value="ECO:0007669"/>
    <property type="project" value="InterPro"/>
</dbReference>
<accession>A0A7Y6TWB3</accession>
<evidence type="ECO:0000313" key="8">
    <source>
        <dbReference type="EMBL" id="NUZ05944.1"/>
    </source>
</evidence>
<evidence type="ECO:0000256" key="5">
    <source>
        <dbReference type="RuleBase" id="RU362066"/>
    </source>
</evidence>
<organism evidence="8 9">
    <name type="scientific">Piscinibacter koreensis</name>
    <dbReference type="NCBI Taxonomy" id="2742824"/>
    <lineage>
        <taxon>Bacteria</taxon>
        <taxon>Pseudomonadati</taxon>
        <taxon>Pseudomonadota</taxon>
        <taxon>Betaproteobacteria</taxon>
        <taxon>Burkholderiales</taxon>
        <taxon>Sphaerotilaceae</taxon>
        <taxon>Piscinibacter</taxon>
    </lineage>
</organism>
<sequence length="482" mass="49476">MASISSAGIGSGLEVNNIIQSLMDVETQPLLKMQKAYTALQTQLSTVGQLQSAISQLRDAAAPLYSADSFSLTTATSSDPSSVSAGTTSKAAPGNYSISVAKLAAAQSIVTPGGQFSGPAASVGTGSITIRMGTWAPGQASFTPKAGSADLTIPIGAGDDSLTAIRDKINAANAGVTASVVTDANGSRLALQSTATGVENGFRVTVDDDDLDDTDNAGLSRLAFDLPGGAARMSLATAASNTEATINGIPVSTATTTLTDVVEGITFSLNKVTTSPVSLSITRNTEAIKTKVNAFATAYNQLNKFLTDSTKYDPATKTAAVLQGDGAVIGIQNQLRALVSQASGASSVFGRLSDIGLQMQKDGSLQLNETKFSAAIANLPELTKALSNVDASTPANNGFAKKFTLWADSMLSTAGAVPGKTNSIKARMTANEKNQSALTDRLAQTEKRLKAQYTALDATMSSANALSKYVAQQITTWNKSTA</sequence>
<evidence type="ECO:0000256" key="2">
    <source>
        <dbReference type="ARBA" id="ARBA00011255"/>
    </source>
</evidence>
<evidence type="ECO:0000256" key="4">
    <source>
        <dbReference type="ARBA" id="ARBA00023143"/>
    </source>
</evidence>
<evidence type="ECO:0000313" key="9">
    <source>
        <dbReference type="Proteomes" id="UP000529637"/>
    </source>
</evidence>
<dbReference type="GO" id="GO:0009421">
    <property type="term" value="C:bacterial-type flagellum filament cap"/>
    <property type="evidence" value="ECO:0007669"/>
    <property type="project" value="InterPro"/>
</dbReference>
<evidence type="ECO:0000259" key="7">
    <source>
        <dbReference type="Pfam" id="PF07195"/>
    </source>
</evidence>
<comment type="subcellular location">
    <subcellularLocation>
        <location evidence="5">Secreted</location>
    </subcellularLocation>
    <subcellularLocation>
        <location evidence="5">Bacterial flagellum</location>
    </subcellularLocation>
</comment>
<feature type="domain" description="Flagellar hook-associated protein 2 C-terminal" evidence="7">
    <location>
        <begin position="239"/>
        <end position="465"/>
    </location>
</feature>
<protein>
    <recommendedName>
        <fullName evidence="5">Flagellar hook-associated protein 2</fullName>
        <shortName evidence="5">HAP2</shortName>
    </recommendedName>
    <alternativeName>
        <fullName evidence="5">Flagellar cap protein</fullName>
    </alternativeName>
</protein>
<dbReference type="InterPro" id="IPR040026">
    <property type="entry name" value="FliD"/>
</dbReference>
<dbReference type="Pfam" id="PF02465">
    <property type="entry name" value="FliD_N"/>
    <property type="match status" value="1"/>
</dbReference>
<dbReference type="GO" id="GO:0009424">
    <property type="term" value="C:bacterial-type flagellum hook"/>
    <property type="evidence" value="ECO:0007669"/>
    <property type="project" value="UniProtKB-UniRule"/>
</dbReference>
<dbReference type="PANTHER" id="PTHR30288">
    <property type="entry name" value="FLAGELLAR CAP/ASSEMBLY PROTEIN FLID"/>
    <property type="match status" value="1"/>
</dbReference>
<keyword evidence="3" id="KW-0175">Coiled coil</keyword>
<dbReference type="Pfam" id="PF07195">
    <property type="entry name" value="FliD_C"/>
    <property type="match status" value="1"/>
</dbReference>
<dbReference type="InterPro" id="IPR010810">
    <property type="entry name" value="Flagellin_hook_IN_motif"/>
</dbReference>
<evidence type="ECO:0000256" key="3">
    <source>
        <dbReference type="ARBA" id="ARBA00023054"/>
    </source>
</evidence>
<dbReference type="PANTHER" id="PTHR30288:SF0">
    <property type="entry name" value="FLAGELLAR HOOK-ASSOCIATED PROTEIN 2"/>
    <property type="match status" value="1"/>
</dbReference>
<feature type="domain" description="Flagellar hook-associated protein 2 N-terminal" evidence="6">
    <location>
        <begin position="11"/>
        <end position="107"/>
    </location>
</feature>
<dbReference type="Proteomes" id="UP000529637">
    <property type="component" value="Unassembled WGS sequence"/>
</dbReference>
<keyword evidence="9" id="KW-1185">Reference proteome</keyword>
<comment type="subunit">
    <text evidence="2 5">Homopentamer.</text>
</comment>
<comment type="function">
    <text evidence="5">Required for morphogenesis and for the elongation of the flagellar filament by facilitating polymerization of the flagellin monomers at the tip of growing filament. Forms a capping structure, which prevents flagellin subunits (transported through the central channel of the flagellum) from leaking out without polymerization at the distal end.</text>
</comment>
<keyword evidence="8" id="KW-0966">Cell projection</keyword>
<dbReference type="GO" id="GO:0071973">
    <property type="term" value="P:bacterial-type flagellum-dependent cell motility"/>
    <property type="evidence" value="ECO:0007669"/>
    <property type="project" value="TreeGrafter"/>
</dbReference>
<dbReference type="EMBL" id="JABWMJ010000003">
    <property type="protein sequence ID" value="NUZ05944.1"/>
    <property type="molecule type" value="Genomic_DNA"/>
</dbReference>
<name>A0A7Y6TWB3_9BURK</name>
<keyword evidence="4 5" id="KW-0975">Bacterial flagellum</keyword>
<keyword evidence="5" id="KW-0964">Secreted</keyword>
<evidence type="ECO:0000256" key="1">
    <source>
        <dbReference type="ARBA" id="ARBA00009764"/>
    </source>
</evidence>
<dbReference type="InterPro" id="IPR003481">
    <property type="entry name" value="FliD_N"/>
</dbReference>
<gene>
    <name evidence="8" type="primary">fliD</name>
    <name evidence="8" type="ORF">HQN59_09220</name>
</gene>
<evidence type="ECO:0000259" key="6">
    <source>
        <dbReference type="Pfam" id="PF02465"/>
    </source>
</evidence>
<keyword evidence="8" id="KW-0969">Cilium</keyword>
<dbReference type="GO" id="GO:0005576">
    <property type="term" value="C:extracellular region"/>
    <property type="evidence" value="ECO:0007669"/>
    <property type="project" value="UniProtKB-SubCell"/>
</dbReference>
<keyword evidence="8" id="KW-0282">Flagellum</keyword>
<comment type="caution">
    <text evidence="8">The sequence shown here is derived from an EMBL/GenBank/DDBJ whole genome shotgun (WGS) entry which is preliminary data.</text>
</comment>